<feature type="region of interest" description="Disordered" evidence="1">
    <location>
        <begin position="1"/>
        <end position="26"/>
    </location>
</feature>
<dbReference type="InterPro" id="IPR024078">
    <property type="entry name" value="LmbE-like_dom_sf"/>
</dbReference>
<proteinExistence type="predicted"/>
<dbReference type="RefSeq" id="WP_275712118.1">
    <property type="nucleotide sequence ID" value="NZ_JAKLTN010000004.1"/>
</dbReference>
<accession>A0ABS9K6F6</accession>
<keyword evidence="3" id="KW-1185">Reference proteome</keyword>
<dbReference type="InterPro" id="IPR003737">
    <property type="entry name" value="GlcNAc_PI_deacetylase-related"/>
</dbReference>
<dbReference type="SUPFAM" id="SSF102588">
    <property type="entry name" value="LmbE-like"/>
    <property type="match status" value="1"/>
</dbReference>
<dbReference type="Gene3D" id="3.40.50.10320">
    <property type="entry name" value="LmbE-like"/>
    <property type="match status" value="1"/>
</dbReference>
<evidence type="ECO:0000313" key="3">
    <source>
        <dbReference type="Proteomes" id="UP001165384"/>
    </source>
</evidence>
<evidence type="ECO:0000313" key="2">
    <source>
        <dbReference type="EMBL" id="MCG2578726.1"/>
    </source>
</evidence>
<reference evidence="2" key="1">
    <citation type="submission" date="2022-01" db="EMBL/GenBank/DDBJ databases">
        <authorList>
            <person name="Jo J.-H."/>
            <person name="Im W.-T."/>
        </authorList>
    </citation>
    <scope>NUCLEOTIDE SEQUENCE</scope>
    <source>
        <strain evidence="2">XY25</strain>
    </source>
</reference>
<evidence type="ECO:0000256" key="1">
    <source>
        <dbReference type="SAM" id="MobiDB-lite"/>
    </source>
</evidence>
<dbReference type="EMBL" id="JAKLTN010000004">
    <property type="protein sequence ID" value="MCG2578726.1"/>
    <property type="molecule type" value="Genomic_DNA"/>
</dbReference>
<comment type="caution">
    <text evidence="2">The sequence shown here is derived from an EMBL/GenBank/DDBJ whole genome shotgun (WGS) entry which is preliminary data.</text>
</comment>
<dbReference type="Pfam" id="PF02585">
    <property type="entry name" value="PIG-L"/>
    <property type="match status" value="1"/>
</dbReference>
<dbReference type="Proteomes" id="UP001165384">
    <property type="component" value="Unassembled WGS sequence"/>
</dbReference>
<name>A0ABS9K6F6_9RHOO</name>
<organism evidence="2 3">
    <name type="scientific">Dechloromonas hankyongensis</name>
    <dbReference type="NCBI Taxonomy" id="2908002"/>
    <lineage>
        <taxon>Bacteria</taxon>
        <taxon>Pseudomonadati</taxon>
        <taxon>Pseudomonadota</taxon>
        <taxon>Betaproteobacteria</taxon>
        <taxon>Rhodocyclales</taxon>
        <taxon>Azonexaceae</taxon>
        <taxon>Dechloromonas</taxon>
    </lineage>
</organism>
<gene>
    <name evidence="2" type="ORF">LZ012_17145</name>
</gene>
<protein>
    <submittedName>
        <fullName evidence="2">PIG-L family deacetylase</fullName>
    </submittedName>
</protein>
<sequence length="281" mass="29809">MGADRLPAGLGDPLPSSRAARSGRTVPHLADAAPSATFSAAEFPTDARQLGRLLFISPHLDDAVFACGRLLASAPEAIVATVFAASPAPGSALTEWDRASGFASGDEAVACRREEDRQALAALDAWPLWLDLPDSQYAPLPPLAAVVDCLRRLLFQCEPQTVFFPLGLFHSDHRLTREAVLTLLPACSGCHWFAYEDALYRCLPGQREAGMTAVVQTGLAPYPARFAETADAAGRKRRAVACYESQLRALATPGRPGHADLTAGEIYWRIGGAQAAGNAAS</sequence>